<dbReference type="SUPFAM" id="SSF52540">
    <property type="entry name" value="P-loop containing nucleoside triphosphate hydrolases"/>
    <property type="match status" value="1"/>
</dbReference>
<evidence type="ECO:0000313" key="4">
    <source>
        <dbReference type="Proteomes" id="UP000280825"/>
    </source>
</evidence>
<dbReference type="InterPro" id="IPR011703">
    <property type="entry name" value="ATPase_AAA-3"/>
</dbReference>
<gene>
    <name evidence="3" type="ORF">EKL98_15865</name>
</gene>
<proteinExistence type="predicted"/>
<dbReference type="Pfam" id="PF07726">
    <property type="entry name" value="AAA_3"/>
    <property type="match status" value="1"/>
</dbReference>
<dbReference type="PANTHER" id="PTHR42759">
    <property type="entry name" value="MOXR FAMILY PROTEIN"/>
    <property type="match status" value="1"/>
</dbReference>
<dbReference type="GO" id="GO:0016887">
    <property type="term" value="F:ATP hydrolysis activity"/>
    <property type="evidence" value="ECO:0007669"/>
    <property type="project" value="InterPro"/>
</dbReference>
<protein>
    <submittedName>
        <fullName evidence="3">MoxR family ATPase</fullName>
    </submittedName>
</protein>
<comment type="caution">
    <text evidence="3">The sequence shown here is derived from an EMBL/GenBank/DDBJ whole genome shotgun (WGS) entry which is preliminary data.</text>
</comment>
<dbReference type="EMBL" id="RYDJ01000102">
    <property type="protein sequence ID" value="RTY97824.1"/>
    <property type="molecule type" value="Genomic_DNA"/>
</dbReference>
<dbReference type="Pfam" id="PF17863">
    <property type="entry name" value="AAA_lid_2"/>
    <property type="match status" value="1"/>
</dbReference>
<keyword evidence="4" id="KW-1185">Reference proteome</keyword>
<dbReference type="InterPro" id="IPR050764">
    <property type="entry name" value="CbbQ/NirQ/NorQ/GpvN"/>
</dbReference>
<feature type="domain" description="ChlI/MoxR AAA lid" evidence="2">
    <location>
        <begin position="97"/>
        <end position="165"/>
    </location>
</feature>
<name>A0A3S0PQA0_9FLAO</name>
<sequence>QNPIEQEGTYPLPEAQVDRFMLKTVIDYPKMEDERMVVRQNLKGNYEKVNPVVSVEQILRAQEAVREVYMDEKIEKYILDIIFATRYPEKYKLADLKPLISFGASPRGSINLANAAKCYAFIKRRGYVIPEDVRAVVHDVLRHRIGITYEAEAENITSVDIINKIVNEIEVP</sequence>
<dbReference type="RefSeq" id="WP_148104438.1">
    <property type="nucleotide sequence ID" value="NZ_RYDJ01000102.1"/>
</dbReference>
<dbReference type="AlphaFoldDB" id="A0A3S0PQA0"/>
<dbReference type="Proteomes" id="UP000280825">
    <property type="component" value="Unassembled WGS sequence"/>
</dbReference>
<dbReference type="GO" id="GO:0005524">
    <property type="term" value="F:ATP binding"/>
    <property type="evidence" value="ECO:0007669"/>
    <property type="project" value="InterPro"/>
</dbReference>
<evidence type="ECO:0000259" key="2">
    <source>
        <dbReference type="Pfam" id="PF17863"/>
    </source>
</evidence>
<evidence type="ECO:0000259" key="1">
    <source>
        <dbReference type="Pfam" id="PF07726"/>
    </source>
</evidence>
<reference evidence="3 4" key="1">
    <citation type="submission" date="2018-12" db="EMBL/GenBank/DDBJ databases">
        <title>Flavobacterium sp. nov., isolated from glacier ice.</title>
        <authorList>
            <person name="Liu Q."/>
            <person name="Xin Y.-H."/>
        </authorList>
    </citation>
    <scope>NUCLEOTIDE SEQUENCE [LARGE SCALE GENOMIC DNA]</scope>
    <source>
        <strain evidence="3 4">RB1N8</strain>
    </source>
</reference>
<dbReference type="InterPro" id="IPR027417">
    <property type="entry name" value="P-loop_NTPase"/>
</dbReference>
<evidence type="ECO:0000313" key="3">
    <source>
        <dbReference type="EMBL" id="RTY97824.1"/>
    </source>
</evidence>
<feature type="domain" description="ATPase AAA-3" evidence="1">
    <location>
        <begin position="1"/>
        <end position="22"/>
    </location>
</feature>
<dbReference type="Gene3D" id="1.10.8.80">
    <property type="entry name" value="Magnesium chelatase subunit I, C-Terminal domain"/>
    <property type="match status" value="1"/>
</dbReference>
<organism evidence="3 4">
    <name type="scientific">Flavobacterium bomense</name>
    <dbReference type="NCBI Taxonomy" id="2497483"/>
    <lineage>
        <taxon>Bacteria</taxon>
        <taxon>Pseudomonadati</taxon>
        <taxon>Bacteroidota</taxon>
        <taxon>Flavobacteriia</taxon>
        <taxon>Flavobacteriales</taxon>
        <taxon>Flavobacteriaceae</taxon>
        <taxon>Flavobacterium</taxon>
    </lineage>
</organism>
<feature type="non-terminal residue" evidence="3">
    <location>
        <position position="1"/>
    </location>
</feature>
<dbReference type="PANTHER" id="PTHR42759:SF1">
    <property type="entry name" value="MAGNESIUM-CHELATASE SUBUNIT CHLD"/>
    <property type="match status" value="1"/>
</dbReference>
<dbReference type="InterPro" id="IPR041628">
    <property type="entry name" value="ChlI/MoxR_AAA_lid"/>
</dbReference>
<accession>A0A3S0PQA0</accession>